<accession>A0AAD1H9U1</accession>
<dbReference type="Proteomes" id="UP000466681">
    <property type="component" value="Chromosome"/>
</dbReference>
<dbReference type="Gene3D" id="3.30.530.20">
    <property type="match status" value="1"/>
</dbReference>
<name>A0AAD1H9U1_9MYCO</name>
<dbReference type="Pfam" id="PF10604">
    <property type="entry name" value="Polyketide_cyc2"/>
    <property type="match status" value="1"/>
</dbReference>
<protein>
    <submittedName>
        <fullName evidence="1">Polyketide cyclase</fullName>
    </submittedName>
</protein>
<dbReference type="SUPFAM" id="SSF55961">
    <property type="entry name" value="Bet v1-like"/>
    <property type="match status" value="1"/>
</dbReference>
<reference evidence="1 2" key="1">
    <citation type="journal article" date="2019" name="Emerg. Microbes Infect.">
        <title>Comprehensive subspecies identification of 175 nontuberculous mycobacteria species based on 7547 genomic profiles.</title>
        <authorList>
            <person name="Matsumoto Y."/>
            <person name="Kinjo T."/>
            <person name="Motooka D."/>
            <person name="Nabeya D."/>
            <person name="Jung N."/>
            <person name="Uechi K."/>
            <person name="Horii T."/>
            <person name="Iida T."/>
            <person name="Fujita J."/>
            <person name="Nakamura S."/>
        </authorList>
    </citation>
    <scope>NUCLEOTIDE SEQUENCE [LARGE SCALE GENOMIC DNA]</scope>
    <source>
        <strain evidence="1 2">JCM 6375</strain>
    </source>
</reference>
<dbReference type="InterPro" id="IPR023393">
    <property type="entry name" value="START-like_dom_sf"/>
</dbReference>
<sequence length="165" mass="18384">MTRSYALEPADSDFLASAPHIFRYQKRYAAPPEKVWESLVSDESLAAWGPMIKDVTWTSPRPFGVGTTRDVTAPGGAVMRERFFQWEDGRSKSFYVYESAVPVFKRFAEHYLVEPAGDGETLFTWTLAVEAKPAFALPVRLLAPVLKAGFGRIPAGGQKYFAEQG</sequence>
<dbReference type="KEGG" id="mmor:MMOR_22680"/>
<dbReference type="InterPro" id="IPR019587">
    <property type="entry name" value="Polyketide_cyclase/dehydratase"/>
</dbReference>
<dbReference type="AlphaFoldDB" id="A0AAD1H9U1"/>
<proteinExistence type="predicted"/>
<evidence type="ECO:0000313" key="1">
    <source>
        <dbReference type="EMBL" id="BBX01332.1"/>
    </source>
</evidence>
<evidence type="ECO:0000313" key="2">
    <source>
        <dbReference type="Proteomes" id="UP000466681"/>
    </source>
</evidence>
<keyword evidence="2" id="KW-1185">Reference proteome</keyword>
<dbReference type="RefSeq" id="WP_083154529.1">
    <property type="nucleotide sequence ID" value="NZ_AP022560.1"/>
</dbReference>
<gene>
    <name evidence="1" type="ORF">MMOR_22680</name>
</gene>
<dbReference type="CDD" id="cd07821">
    <property type="entry name" value="PYR_PYL_RCAR_like"/>
    <property type="match status" value="1"/>
</dbReference>
<organism evidence="1 2">
    <name type="scientific">Mycolicibacterium moriokaense</name>
    <dbReference type="NCBI Taxonomy" id="39691"/>
    <lineage>
        <taxon>Bacteria</taxon>
        <taxon>Bacillati</taxon>
        <taxon>Actinomycetota</taxon>
        <taxon>Actinomycetes</taxon>
        <taxon>Mycobacteriales</taxon>
        <taxon>Mycobacteriaceae</taxon>
        <taxon>Mycolicibacterium</taxon>
    </lineage>
</organism>
<dbReference type="EMBL" id="AP022560">
    <property type="protein sequence ID" value="BBX01332.1"/>
    <property type="molecule type" value="Genomic_DNA"/>
</dbReference>